<name>A0A0F9UP18_9ZZZZ</name>
<accession>A0A0F9UP18</accession>
<dbReference type="EMBL" id="LAZR01000086">
    <property type="protein sequence ID" value="KKN93399.1"/>
    <property type="molecule type" value="Genomic_DNA"/>
</dbReference>
<dbReference type="Gene3D" id="3.20.20.70">
    <property type="entry name" value="Aldolase class I"/>
    <property type="match status" value="1"/>
</dbReference>
<dbReference type="AlphaFoldDB" id="A0A0F9UP18"/>
<dbReference type="SUPFAM" id="SSF51569">
    <property type="entry name" value="Aldolase"/>
    <property type="match status" value="1"/>
</dbReference>
<dbReference type="GO" id="GO:0009098">
    <property type="term" value="P:L-leucine biosynthetic process"/>
    <property type="evidence" value="ECO:0007669"/>
    <property type="project" value="InterPro"/>
</dbReference>
<dbReference type="PANTHER" id="PTHR10277:SF57">
    <property type="entry name" value="(R)-CITRAMALATE SYNTHASE CIMA"/>
    <property type="match status" value="1"/>
</dbReference>
<dbReference type="InterPro" id="IPR050073">
    <property type="entry name" value="2-IPM_HCS-like"/>
</dbReference>
<dbReference type="Pfam" id="PF08502">
    <property type="entry name" value="LeuA_dimer"/>
    <property type="match status" value="1"/>
</dbReference>
<dbReference type="PROSITE" id="PS50991">
    <property type="entry name" value="PYR_CT"/>
    <property type="match status" value="1"/>
</dbReference>
<gene>
    <name evidence="5" type="ORF">LCGC14_0198320</name>
</gene>
<evidence type="ECO:0000259" key="4">
    <source>
        <dbReference type="PROSITE" id="PS50991"/>
    </source>
</evidence>
<evidence type="ECO:0000256" key="3">
    <source>
        <dbReference type="ARBA" id="ARBA00023304"/>
    </source>
</evidence>
<reference evidence="5" key="1">
    <citation type="journal article" date="2015" name="Nature">
        <title>Complex archaea that bridge the gap between prokaryotes and eukaryotes.</title>
        <authorList>
            <person name="Spang A."/>
            <person name="Saw J.H."/>
            <person name="Jorgensen S.L."/>
            <person name="Zaremba-Niedzwiedzka K."/>
            <person name="Martijn J."/>
            <person name="Lind A.E."/>
            <person name="van Eijk R."/>
            <person name="Schleper C."/>
            <person name="Guy L."/>
            <person name="Ettema T.J."/>
        </authorList>
    </citation>
    <scope>NUCLEOTIDE SEQUENCE</scope>
</reference>
<keyword evidence="2" id="KW-0808">Transferase</keyword>
<dbReference type="Gene3D" id="1.10.238.260">
    <property type="match status" value="1"/>
</dbReference>
<dbReference type="InterPro" id="IPR036230">
    <property type="entry name" value="LeuA_allosteric_dom_sf"/>
</dbReference>
<evidence type="ECO:0000313" key="5">
    <source>
        <dbReference type="EMBL" id="KKN93399.1"/>
    </source>
</evidence>
<dbReference type="Pfam" id="PF00682">
    <property type="entry name" value="HMGL-like"/>
    <property type="match status" value="1"/>
</dbReference>
<keyword evidence="3" id="KW-0100">Branched-chain amino acid biosynthesis</keyword>
<keyword evidence="1" id="KW-0028">Amino-acid biosynthesis</keyword>
<dbReference type="InterPro" id="IPR054691">
    <property type="entry name" value="LeuA/HCS_post-cat"/>
</dbReference>
<sequence>MKRKLEIMDTTLRDGEQTSGVSFSASEKLTLAKLLLDELKVDRIEVASARVSDGELEAVQKITEWAATKGYLERVEVLTFVDGGISLDWMKQSGAISQNLLTKGSLNHLEHQLKKTPKQHFTEIAEIFNKATERGIINNVYLEDWSNGMRNSKEYVFEFLEFLSTQNVKRILLPDTLGILTHTETYAYLSEIVQKFPKLHFDFHGHNDYDLGVANVMEAVKAGCHGLHLTVNGMGERAGNAPMASAVAVINDFLPEVEISVNETSLYKVSKLVSAFTGLTIPANKPIVGDNVFTQTAGIHADGDSKNNLYFSDLMPERFGRKRKYALGKMSGKANIQKNLQELGLTLNNEELKKVTARIIELGDKKERVTKDDLPFIISDVLDTADYKQKVFVKSYVLTHAMGLMPSTTLSVEIDGNTYEAHAQGDGQYDAFMNALKKVYITKKKTLPKLTDYAVRIPPGSTSDALCETVITWELDGKEFTSRGLDSDQTVSAIKATEKMLNII</sequence>
<dbReference type="PROSITE" id="PS00815">
    <property type="entry name" value="AIPM_HOMOCIT_SYNTH_1"/>
    <property type="match status" value="1"/>
</dbReference>
<dbReference type="PANTHER" id="PTHR10277">
    <property type="entry name" value="HOMOCITRATE SYNTHASE-RELATED"/>
    <property type="match status" value="1"/>
</dbReference>
<dbReference type="Gene3D" id="3.30.160.740">
    <property type="match status" value="1"/>
</dbReference>
<dbReference type="Gene3D" id="3.30.160.340">
    <property type="match status" value="1"/>
</dbReference>
<dbReference type="InterPro" id="IPR013785">
    <property type="entry name" value="Aldolase_TIM"/>
</dbReference>
<comment type="caution">
    <text evidence="5">The sequence shown here is derived from an EMBL/GenBank/DDBJ whole genome shotgun (WGS) entry which is preliminary data.</text>
</comment>
<dbReference type="InterPro" id="IPR000891">
    <property type="entry name" value="PYR_CT"/>
</dbReference>
<dbReference type="InterPro" id="IPR002034">
    <property type="entry name" value="AIPM/Hcit_synth_CS"/>
</dbReference>
<dbReference type="InterPro" id="IPR013709">
    <property type="entry name" value="2-isopropylmalate_synth_dimer"/>
</dbReference>
<feature type="domain" description="Pyruvate carboxyltransferase" evidence="4">
    <location>
        <begin position="5"/>
        <end position="267"/>
    </location>
</feature>
<protein>
    <recommendedName>
        <fullName evidence="4">Pyruvate carboxyltransferase domain-containing protein</fullName>
    </recommendedName>
</protein>
<dbReference type="Pfam" id="PF22617">
    <property type="entry name" value="HCS_D2"/>
    <property type="match status" value="1"/>
</dbReference>
<evidence type="ECO:0000256" key="2">
    <source>
        <dbReference type="ARBA" id="ARBA00022679"/>
    </source>
</evidence>
<evidence type="ECO:0000256" key="1">
    <source>
        <dbReference type="ARBA" id="ARBA00022605"/>
    </source>
</evidence>
<dbReference type="GO" id="GO:0003852">
    <property type="term" value="F:2-isopropylmalate synthase activity"/>
    <property type="evidence" value="ECO:0007669"/>
    <property type="project" value="InterPro"/>
</dbReference>
<proteinExistence type="predicted"/>
<dbReference type="SMART" id="SM00917">
    <property type="entry name" value="LeuA_dimer"/>
    <property type="match status" value="1"/>
</dbReference>
<organism evidence="5">
    <name type="scientific">marine sediment metagenome</name>
    <dbReference type="NCBI Taxonomy" id="412755"/>
    <lineage>
        <taxon>unclassified sequences</taxon>
        <taxon>metagenomes</taxon>
        <taxon>ecological metagenomes</taxon>
    </lineage>
</organism>
<dbReference type="SUPFAM" id="SSF110921">
    <property type="entry name" value="2-isopropylmalate synthase LeuA, allosteric (dimerisation) domain"/>
    <property type="match status" value="1"/>
</dbReference>